<dbReference type="PANTHER" id="PTHR45625:SF4">
    <property type="entry name" value="PEPTIDYLPROLYL ISOMERASE DOMAIN AND WD REPEAT-CONTAINING PROTEIN 1"/>
    <property type="match status" value="1"/>
</dbReference>
<dbReference type="PROSITE" id="PS51257">
    <property type="entry name" value="PROKAR_LIPOPROTEIN"/>
    <property type="match status" value="1"/>
</dbReference>
<sequence length="241" mass="25896">MKPQRKRFAMLGMILCSVAMVTGCGTGAVQSASSGPGPSSTTKTTTGSTTATSETTPPPTTKQQWSTVPPMQINTSKQYDAVVHTNYGDFTIQLFAKSAPKTVNNFVFLADHHFFTGDTFFRIIKPFMIQTGDPRNNGTGGPGYQFASELPPKYPYAPGIVAMANRGPNTVSNGSQFFICTGSESESLNHQPIYTEFGKIIKGMSVVEKIASIPVKTNPLTGEDSFPTKTAFIESVTIQSK</sequence>
<dbReference type="PRINTS" id="PR00153">
    <property type="entry name" value="CSAPPISMRASE"/>
</dbReference>
<dbReference type="SUPFAM" id="SSF50891">
    <property type="entry name" value="Cyclophilin-like"/>
    <property type="match status" value="1"/>
</dbReference>
<comment type="function">
    <text evidence="2 5">PPIases accelerate the folding of proteins. It catalyzes the cis-trans isomerization of proline imidic peptide bonds in oligopeptides.</text>
</comment>
<dbReference type="Gene3D" id="2.40.100.10">
    <property type="entry name" value="Cyclophilin-like"/>
    <property type="match status" value="1"/>
</dbReference>
<dbReference type="InterPro" id="IPR029000">
    <property type="entry name" value="Cyclophilin-like_dom_sf"/>
</dbReference>
<accession>A0A9X2ADQ9</accession>
<evidence type="ECO:0000313" key="9">
    <source>
        <dbReference type="Proteomes" id="UP001139263"/>
    </source>
</evidence>
<dbReference type="GO" id="GO:0003755">
    <property type="term" value="F:peptidyl-prolyl cis-trans isomerase activity"/>
    <property type="evidence" value="ECO:0007669"/>
    <property type="project" value="UniProtKB-UniRule"/>
</dbReference>
<dbReference type="Proteomes" id="UP001139263">
    <property type="component" value="Unassembled WGS sequence"/>
</dbReference>
<organism evidence="8 9">
    <name type="scientific">Sulfoacidibacillus ferrooxidans</name>
    <dbReference type="NCBI Taxonomy" id="2005001"/>
    <lineage>
        <taxon>Bacteria</taxon>
        <taxon>Bacillati</taxon>
        <taxon>Bacillota</taxon>
        <taxon>Bacilli</taxon>
        <taxon>Bacillales</taxon>
        <taxon>Alicyclobacillaceae</taxon>
        <taxon>Sulfoacidibacillus</taxon>
    </lineage>
</organism>
<keyword evidence="4 5" id="KW-0413">Isomerase</keyword>
<dbReference type="PANTHER" id="PTHR45625">
    <property type="entry name" value="PEPTIDYL-PROLYL CIS-TRANS ISOMERASE-RELATED"/>
    <property type="match status" value="1"/>
</dbReference>
<evidence type="ECO:0000256" key="3">
    <source>
        <dbReference type="ARBA" id="ARBA00023110"/>
    </source>
</evidence>
<feature type="domain" description="PPIase cyclophilin-type" evidence="7">
    <location>
        <begin position="84"/>
        <end position="238"/>
    </location>
</feature>
<comment type="caution">
    <text evidence="8">The sequence shown here is derived from an EMBL/GenBank/DDBJ whole genome shotgun (WGS) entry which is preliminary data.</text>
</comment>
<dbReference type="EMBL" id="JALBUF010000001">
    <property type="protein sequence ID" value="MCI0182351.1"/>
    <property type="molecule type" value="Genomic_DNA"/>
</dbReference>
<protein>
    <recommendedName>
        <fullName evidence="5">Peptidyl-prolyl cis-trans isomerase</fullName>
        <shortName evidence="5">PPIase</shortName>
        <ecNumber evidence="5">5.2.1.8</ecNumber>
    </recommendedName>
</protein>
<evidence type="ECO:0000256" key="2">
    <source>
        <dbReference type="ARBA" id="ARBA00002388"/>
    </source>
</evidence>
<dbReference type="InterPro" id="IPR002130">
    <property type="entry name" value="Cyclophilin-type_PPIase_dom"/>
</dbReference>
<name>A0A9X2ADQ9_9BACL</name>
<keyword evidence="9" id="KW-1185">Reference proteome</keyword>
<feature type="signal peptide" evidence="5">
    <location>
        <begin position="1"/>
        <end position="21"/>
    </location>
</feature>
<feature type="chain" id="PRO_5041014797" description="Peptidyl-prolyl cis-trans isomerase" evidence="5">
    <location>
        <begin position="22"/>
        <end position="241"/>
    </location>
</feature>
<keyword evidence="3 5" id="KW-0697">Rotamase</keyword>
<dbReference type="RefSeq" id="WP_241711953.1">
    <property type="nucleotide sequence ID" value="NZ_JALBUF010000001.1"/>
</dbReference>
<feature type="region of interest" description="Disordered" evidence="6">
    <location>
        <begin position="28"/>
        <end position="67"/>
    </location>
</feature>
<gene>
    <name evidence="8" type="ORF">MM817_00610</name>
</gene>
<evidence type="ECO:0000259" key="7">
    <source>
        <dbReference type="PROSITE" id="PS50072"/>
    </source>
</evidence>
<dbReference type="PROSITE" id="PS50072">
    <property type="entry name" value="CSA_PPIASE_2"/>
    <property type="match status" value="1"/>
</dbReference>
<dbReference type="CDD" id="cd00317">
    <property type="entry name" value="cyclophilin"/>
    <property type="match status" value="1"/>
</dbReference>
<dbReference type="EC" id="5.2.1.8" evidence="5"/>
<keyword evidence="5" id="KW-0732">Signal</keyword>
<evidence type="ECO:0000256" key="1">
    <source>
        <dbReference type="ARBA" id="ARBA00000971"/>
    </source>
</evidence>
<comment type="similarity">
    <text evidence="5">Belongs to the cyclophilin-type PPIase family.</text>
</comment>
<dbReference type="Pfam" id="PF00160">
    <property type="entry name" value="Pro_isomerase"/>
    <property type="match status" value="1"/>
</dbReference>
<comment type="catalytic activity">
    <reaction evidence="1 5">
        <text>[protein]-peptidylproline (omega=180) = [protein]-peptidylproline (omega=0)</text>
        <dbReference type="Rhea" id="RHEA:16237"/>
        <dbReference type="Rhea" id="RHEA-COMP:10747"/>
        <dbReference type="Rhea" id="RHEA-COMP:10748"/>
        <dbReference type="ChEBI" id="CHEBI:83833"/>
        <dbReference type="ChEBI" id="CHEBI:83834"/>
        <dbReference type="EC" id="5.2.1.8"/>
    </reaction>
</comment>
<dbReference type="AlphaFoldDB" id="A0A9X2ADQ9"/>
<evidence type="ECO:0000256" key="5">
    <source>
        <dbReference type="RuleBase" id="RU363019"/>
    </source>
</evidence>
<feature type="compositionally biased region" description="Low complexity" evidence="6">
    <location>
        <begin position="31"/>
        <end position="55"/>
    </location>
</feature>
<proteinExistence type="inferred from homology"/>
<evidence type="ECO:0000313" key="8">
    <source>
        <dbReference type="EMBL" id="MCI0182351.1"/>
    </source>
</evidence>
<dbReference type="InterPro" id="IPR044666">
    <property type="entry name" value="Cyclophilin_A-like"/>
</dbReference>
<reference evidence="8" key="1">
    <citation type="submission" date="2022-03" db="EMBL/GenBank/DDBJ databases">
        <title>Draft Genome Sequence of Firmicute Strain S0AB, a Heterotrophic Iron/Sulfur-Oxidizing Extreme Acidophile.</title>
        <authorList>
            <person name="Vergara E."/>
            <person name="Pakostova E."/>
            <person name="Johnson D.B."/>
            <person name="Holmes D.S."/>
        </authorList>
    </citation>
    <scope>NUCLEOTIDE SEQUENCE</scope>
    <source>
        <strain evidence="8">S0AB</strain>
    </source>
</reference>
<evidence type="ECO:0000256" key="4">
    <source>
        <dbReference type="ARBA" id="ARBA00023235"/>
    </source>
</evidence>
<evidence type="ECO:0000256" key="6">
    <source>
        <dbReference type="SAM" id="MobiDB-lite"/>
    </source>
</evidence>